<dbReference type="NCBIfam" id="TIGR01216">
    <property type="entry name" value="ATP_synt_epsi"/>
    <property type="match status" value="1"/>
</dbReference>
<dbReference type="Pfam" id="PF02823">
    <property type="entry name" value="ATP-synt_DE_N"/>
    <property type="match status" value="1"/>
</dbReference>
<keyword evidence="6" id="KW-0139">CF(1)</keyword>
<evidence type="ECO:0000256" key="2">
    <source>
        <dbReference type="ARBA" id="ARBA00005712"/>
    </source>
</evidence>
<keyword evidence="4" id="KW-0406">Ion transport</keyword>
<evidence type="ECO:0000313" key="9">
    <source>
        <dbReference type="EMBL" id="CAE7657809.1"/>
    </source>
</evidence>
<protein>
    <submittedName>
        <fullName evidence="9">AtpE protein</fullName>
    </submittedName>
</protein>
<evidence type="ECO:0000256" key="7">
    <source>
        <dbReference type="ARBA" id="ARBA00023310"/>
    </source>
</evidence>
<sequence length="116" mass="12651">FQVKTMVSSVSLPGVEGRLGILRGHAPMLAPLAYGLLRYRRQGEWVPMVLRGGFATVQNNVVTILTTACERKNEIPVIEDARQALEEATNAFTEASTRTERLAAADALKLASARLQ</sequence>
<feature type="domain" description="ATP synthase F1 complex delta/epsilon subunit N-terminal" evidence="8">
    <location>
        <begin position="6"/>
        <end position="67"/>
    </location>
</feature>
<evidence type="ECO:0000313" key="10">
    <source>
        <dbReference type="Proteomes" id="UP000601435"/>
    </source>
</evidence>
<dbReference type="InterPro" id="IPR036771">
    <property type="entry name" value="ATPsynth_dsu/esu_N"/>
</dbReference>
<evidence type="ECO:0000256" key="6">
    <source>
        <dbReference type="ARBA" id="ARBA00023196"/>
    </source>
</evidence>
<keyword evidence="10" id="KW-1185">Reference proteome</keyword>
<comment type="similarity">
    <text evidence="2">Belongs to the ATPase epsilon chain family.</text>
</comment>
<evidence type="ECO:0000256" key="4">
    <source>
        <dbReference type="ARBA" id="ARBA00023065"/>
    </source>
</evidence>
<dbReference type="PANTHER" id="PTHR13822:SF10">
    <property type="entry name" value="ATP SYNTHASE EPSILON CHAIN, CHLOROPLASTIC"/>
    <property type="match status" value="1"/>
</dbReference>
<comment type="subcellular location">
    <subcellularLocation>
        <location evidence="1">Membrane</location>
        <topology evidence="1">Peripheral membrane protein</topology>
    </subcellularLocation>
</comment>
<keyword evidence="3" id="KW-0813">Transport</keyword>
<name>A0A812VTM8_9DINO</name>
<keyword evidence="5" id="KW-0472">Membrane</keyword>
<keyword evidence="7" id="KW-0066">ATP synthesis</keyword>
<feature type="non-terminal residue" evidence="9">
    <location>
        <position position="116"/>
    </location>
</feature>
<dbReference type="InterPro" id="IPR001469">
    <property type="entry name" value="ATP_synth_F1_dsu/esu"/>
</dbReference>
<organism evidence="9 10">
    <name type="scientific">Symbiodinium necroappetens</name>
    <dbReference type="NCBI Taxonomy" id="1628268"/>
    <lineage>
        <taxon>Eukaryota</taxon>
        <taxon>Sar</taxon>
        <taxon>Alveolata</taxon>
        <taxon>Dinophyceae</taxon>
        <taxon>Suessiales</taxon>
        <taxon>Symbiodiniaceae</taxon>
        <taxon>Symbiodinium</taxon>
    </lineage>
</organism>
<dbReference type="SUPFAM" id="SSF51344">
    <property type="entry name" value="Epsilon subunit of F1F0-ATP synthase N-terminal domain"/>
    <property type="match status" value="1"/>
</dbReference>
<evidence type="ECO:0000259" key="8">
    <source>
        <dbReference type="Pfam" id="PF02823"/>
    </source>
</evidence>
<dbReference type="GO" id="GO:0046933">
    <property type="term" value="F:proton-transporting ATP synthase activity, rotational mechanism"/>
    <property type="evidence" value="ECO:0007669"/>
    <property type="project" value="InterPro"/>
</dbReference>
<dbReference type="GO" id="GO:0045259">
    <property type="term" value="C:proton-transporting ATP synthase complex"/>
    <property type="evidence" value="ECO:0007669"/>
    <property type="project" value="UniProtKB-KW"/>
</dbReference>
<dbReference type="AlphaFoldDB" id="A0A812VTM8"/>
<comment type="caution">
    <text evidence="9">The sequence shown here is derived from an EMBL/GenBank/DDBJ whole genome shotgun (WGS) entry which is preliminary data.</text>
</comment>
<dbReference type="EMBL" id="CAJNJA010031498">
    <property type="protein sequence ID" value="CAE7657809.1"/>
    <property type="molecule type" value="Genomic_DNA"/>
</dbReference>
<dbReference type="Gene3D" id="2.60.15.10">
    <property type="entry name" value="F0F1 ATP synthase delta/epsilon subunit, N-terminal"/>
    <property type="match status" value="1"/>
</dbReference>
<dbReference type="HAMAP" id="MF_00530">
    <property type="entry name" value="ATP_synth_epsil_bac"/>
    <property type="match status" value="1"/>
</dbReference>
<dbReference type="PANTHER" id="PTHR13822">
    <property type="entry name" value="ATP SYNTHASE DELTA/EPSILON CHAIN"/>
    <property type="match status" value="1"/>
</dbReference>
<evidence type="ECO:0000256" key="1">
    <source>
        <dbReference type="ARBA" id="ARBA00004170"/>
    </source>
</evidence>
<evidence type="ECO:0000256" key="5">
    <source>
        <dbReference type="ARBA" id="ARBA00023136"/>
    </source>
</evidence>
<accession>A0A812VTM8</accession>
<evidence type="ECO:0000256" key="3">
    <source>
        <dbReference type="ARBA" id="ARBA00022448"/>
    </source>
</evidence>
<reference evidence="9" key="1">
    <citation type="submission" date="2021-02" db="EMBL/GenBank/DDBJ databases">
        <authorList>
            <person name="Dougan E. K."/>
            <person name="Rhodes N."/>
            <person name="Thang M."/>
            <person name="Chan C."/>
        </authorList>
    </citation>
    <scope>NUCLEOTIDE SEQUENCE</scope>
</reference>
<dbReference type="InterPro" id="IPR020546">
    <property type="entry name" value="ATP_synth_F1_dsu/esu_N"/>
</dbReference>
<dbReference type="OrthoDB" id="423436at2759"/>
<dbReference type="Proteomes" id="UP000601435">
    <property type="component" value="Unassembled WGS sequence"/>
</dbReference>
<feature type="non-terminal residue" evidence="9">
    <location>
        <position position="1"/>
    </location>
</feature>
<gene>
    <name evidence="9" type="primary">atpE</name>
    <name evidence="9" type="ORF">SNEC2469_LOCUS18633</name>
</gene>
<proteinExistence type="inferred from homology"/>
<dbReference type="CDD" id="cd12152">
    <property type="entry name" value="F1-ATPase_delta"/>
    <property type="match status" value="1"/>
</dbReference>